<evidence type="ECO:0000313" key="4">
    <source>
        <dbReference type="EMBL" id="WOJ94516.1"/>
    </source>
</evidence>
<dbReference type="Proteomes" id="UP001626537">
    <property type="component" value="Chromosome"/>
</dbReference>
<proteinExistence type="predicted"/>
<dbReference type="InterPro" id="IPR003439">
    <property type="entry name" value="ABC_transporter-like_ATP-bd"/>
</dbReference>
<accession>A0ABZ0I8U9</accession>
<dbReference type="InterPro" id="IPR003593">
    <property type="entry name" value="AAA+_ATPase"/>
</dbReference>
<dbReference type="Gene3D" id="2.40.50.100">
    <property type="match status" value="1"/>
</dbReference>
<keyword evidence="2 4" id="KW-0067">ATP-binding</keyword>
<name>A0ABZ0I8U9_9GAMM</name>
<dbReference type="InterPro" id="IPR027417">
    <property type="entry name" value="P-loop_NTPase"/>
</dbReference>
<gene>
    <name evidence="4" type="ORF">R0135_04965</name>
</gene>
<dbReference type="EMBL" id="CP136864">
    <property type="protein sequence ID" value="WOJ94516.1"/>
    <property type="molecule type" value="Genomic_DNA"/>
</dbReference>
<evidence type="ECO:0000259" key="3">
    <source>
        <dbReference type="PROSITE" id="PS50893"/>
    </source>
</evidence>
<sequence length="356" mass="38325">MATVSLENLGFTYPGADSPTLSKLNLNIPDGEAHALLGASGAGKTTLLNILSGLLTPSSGALRFDDKDVSLQSGRLRNVAQVFQFPVLYESLSVADNLAFPLRTRKAPSGMIRERLDYICSELDITDLQSLKPAALSLFQKQLIAVGKALMRPDVSLVLLDEPLTAVEPRTKWRLRQTLRRVQADLKVTMIYVTHDQTEALTFADRVSVLTAGGILQTGTPEEVYNSPEHEFVGHFVGSPGMNFLPAKALGIDDAERAGFRPEWAVLGTASSPISSSPANSSAMGQLTGQVLRIRVQGAQAGKPFGLLTLATDHGQVAVRGEFPDAPVSIGDSLNMQLTRCITFTNQRKVSDIELV</sequence>
<keyword evidence="5" id="KW-1185">Reference proteome</keyword>
<organism evidence="4 5">
    <name type="scientific">Congregibacter variabilis</name>
    <dbReference type="NCBI Taxonomy" id="3081200"/>
    <lineage>
        <taxon>Bacteria</taxon>
        <taxon>Pseudomonadati</taxon>
        <taxon>Pseudomonadota</taxon>
        <taxon>Gammaproteobacteria</taxon>
        <taxon>Cellvibrionales</taxon>
        <taxon>Halieaceae</taxon>
        <taxon>Congregibacter</taxon>
    </lineage>
</organism>
<reference evidence="4 5" key="1">
    <citation type="submission" date="2023-10" db="EMBL/GenBank/DDBJ databases">
        <title>Two novel species belonging to the OM43/NOR5 clade.</title>
        <authorList>
            <person name="Park M."/>
        </authorList>
    </citation>
    <scope>NUCLEOTIDE SEQUENCE [LARGE SCALE GENOMIC DNA]</scope>
    <source>
        <strain evidence="4 5">IMCC43200</strain>
    </source>
</reference>
<evidence type="ECO:0000313" key="5">
    <source>
        <dbReference type="Proteomes" id="UP001626537"/>
    </source>
</evidence>
<keyword evidence="1" id="KW-0547">Nucleotide-binding</keyword>
<dbReference type="SMART" id="SM00382">
    <property type="entry name" value="AAA"/>
    <property type="match status" value="1"/>
</dbReference>
<dbReference type="Gene3D" id="3.40.50.300">
    <property type="entry name" value="P-loop containing nucleotide triphosphate hydrolases"/>
    <property type="match status" value="1"/>
</dbReference>
<dbReference type="SUPFAM" id="SSF52540">
    <property type="entry name" value="P-loop containing nucleoside triphosphate hydrolases"/>
    <property type="match status" value="1"/>
</dbReference>
<dbReference type="Pfam" id="PF00005">
    <property type="entry name" value="ABC_tran"/>
    <property type="match status" value="1"/>
</dbReference>
<dbReference type="InterPro" id="IPR047641">
    <property type="entry name" value="ABC_transpr_MalK/UgpC-like"/>
</dbReference>
<dbReference type="PANTHER" id="PTHR43875:SF14">
    <property type="entry name" value="ABC TRANSPORTER ATP-BINDING PROTEIN"/>
    <property type="match status" value="1"/>
</dbReference>
<feature type="domain" description="ABC transporter" evidence="3">
    <location>
        <begin position="4"/>
        <end position="237"/>
    </location>
</feature>
<evidence type="ECO:0000256" key="2">
    <source>
        <dbReference type="ARBA" id="ARBA00022840"/>
    </source>
</evidence>
<protein>
    <submittedName>
        <fullName evidence="4">ABC transporter ATP-binding protein</fullName>
    </submittedName>
</protein>
<dbReference type="RefSeq" id="WP_407349152.1">
    <property type="nucleotide sequence ID" value="NZ_CP136864.1"/>
</dbReference>
<dbReference type="PANTHER" id="PTHR43875">
    <property type="entry name" value="MALTODEXTRIN IMPORT ATP-BINDING PROTEIN MSMX"/>
    <property type="match status" value="1"/>
</dbReference>
<dbReference type="PROSITE" id="PS50893">
    <property type="entry name" value="ABC_TRANSPORTER_2"/>
    <property type="match status" value="1"/>
</dbReference>
<evidence type="ECO:0000256" key="1">
    <source>
        <dbReference type="ARBA" id="ARBA00022741"/>
    </source>
</evidence>
<dbReference type="GO" id="GO:0005524">
    <property type="term" value="F:ATP binding"/>
    <property type="evidence" value="ECO:0007669"/>
    <property type="project" value="UniProtKB-KW"/>
</dbReference>